<evidence type="ECO:0000256" key="1">
    <source>
        <dbReference type="ARBA" id="ARBA00004173"/>
    </source>
</evidence>
<organism evidence="5 6">
    <name type="scientific">Vespula vulgaris</name>
    <name type="common">Yellow jacket</name>
    <name type="synonym">Wasp</name>
    <dbReference type="NCBI Taxonomy" id="7454"/>
    <lineage>
        <taxon>Eukaryota</taxon>
        <taxon>Metazoa</taxon>
        <taxon>Ecdysozoa</taxon>
        <taxon>Arthropoda</taxon>
        <taxon>Hexapoda</taxon>
        <taxon>Insecta</taxon>
        <taxon>Pterygota</taxon>
        <taxon>Neoptera</taxon>
        <taxon>Endopterygota</taxon>
        <taxon>Hymenoptera</taxon>
        <taxon>Apocrita</taxon>
        <taxon>Aculeata</taxon>
        <taxon>Vespoidea</taxon>
        <taxon>Vespidae</taxon>
        <taxon>Vespinae</taxon>
        <taxon>Vespula</taxon>
    </lineage>
</organism>
<evidence type="ECO:0000256" key="2">
    <source>
        <dbReference type="ARBA" id="ARBA00008197"/>
    </source>
</evidence>
<evidence type="ECO:0000256" key="4">
    <source>
        <dbReference type="ARBA" id="ARBA00023128"/>
    </source>
</evidence>
<name>A0A834KEY9_VESVU</name>
<dbReference type="GO" id="GO:0033617">
    <property type="term" value="P:mitochondrial respiratory chain complex IV assembly"/>
    <property type="evidence" value="ECO:0007669"/>
    <property type="project" value="TreeGrafter"/>
</dbReference>
<comment type="caution">
    <text evidence="5">The sequence shown here is derived from an EMBL/GenBank/DDBJ whole genome shotgun (WGS) entry which is preliminary data.</text>
</comment>
<dbReference type="Pfam" id="PF15786">
    <property type="entry name" value="PET117"/>
    <property type="match status" value="1"/>
</dbReference>
<dbReference type="GO" id="GO:0005739">
    <property type="term" value="C:mitochondrion"/>
    <property type="evidence" value="ECO:0007669"/>
    <property type="project" value="UniProtKB-SubCell"/>
</dbReference>
<evidence type="ECO:0000313" key="6">
    <source>
        <dbReference type="Proteomes" id="UP000614350"/>
    </source>
</evidence>
<dbReference type="Proteomes" id="UP000614350">
    <property type="component" value="Unassembled WGS sequence"/>
</dbReference>
<comment type="similarity">
    <text evidence="2">Belongs to the PET117 family.</text>
</comment>
<keyword evidence="4" id="KW-0496">Mitochondrion</keyword>
<proteinExistence type="inferred from homology"/>
<sequence length="76" mass="9034">MSTLAKLTFATCCLISVSIIGYVHYKQQYDRELLHEGVLRDIERQQRRKIENIYNLQQQIELTRELRKHVTNEGNS</sequence>
<comment type="subcellular location">
    <subcellularLocation>
        <location evidence="1">Mitochondrion</location>
    </subcellularLocation>
</comment>
<dbReference type="PANTHER" id="PTHR28163:SF1">
    <property type="entry name" value="PROTEIN PET117 HOMOLOG, MITOCHONDRIAL"/>
    <property type="match status" value="1"/>
</dbReference>
<accession>A0A834KEY9</accession>
<evidence type="ECO:0000256" key="3">
    <source>
        <dbReference type="ARBA" id="ARBA00022946"/>
    </source>
</evidence>
<keyword evidence="3" id="KW-0809">Transit peptide</keyword>
<dbReference type="InterPro" id="IPR031568">
    <property type="entry name" value="Pet117"/>
</dbReference>
<evidence type="ECO:0008006" key="7">
    <source>
        <dbReference type="Google" id="ProtNLM"/>
    </source>
</evidence>
<dbReference type="EMBL" id="JACSEA010000003">
    <property type="protein sequence ID" value="KAF7405473.1"/>
    <property type="molecule type" value="Genomic_DNA"/>
</dbReference>
<dbReference type="PANTHER" id="PTHR28163">
    <property type="entry name" value="PROTEIN PET117 HOMOLOG, MITOCHONDRIAL"/>
    <property type="match status" value="1"/>
</dbReference>
<reference evidence="5" key="1">
    <citation type="journal article" date="2020" name="G3 (Bethesda)">
        <title>High-Quality Assemblies for Three Invasive Social Wasps from the &lt;i&gt;Vespula&lt;/i&gt; Genus.</title>
        <authorList>
            <person name="Harrop T.W.R."/>
            <person name="Guhlin J."/>
            <person name="McLaughlin G.M."/>
            <person name="Permina E."/>
            <person name="Stockwell P."/>
            <person name="Gilligan J."/>
            <person name="Le Lec M.F."/>
            <person name="Gruber M.A.M."/>
            <person name="Quinn O."/>
            <person name="Lovegrove M."/>
            <person name="Duncan E.J."/>
            <person name="Remnant E.J."/>
            <person name="Van Eeckhoven J."/>
            <person name="Graham B."/>
            <person name="Knapp R.A."/>
            <person name="Langford K.W."/>
            <person name="Kronenberg Z."/>
            <person name="Press M.O."/>
            <person name="Eacker S.M."/>
            <person name="Wilson-Rankin E.E."/>
            <person name="Purcell J."/>
            <person name="Lester P.J."/>
            <person name="Dearden P.K."/>
        </authorList>
    </citation>
    <scope>NUCLEOTIDE SEQUENCE</scope>
    <source>
        <strain evidence="5">Marl-1</strain>
    </source>
</reference>
<keyword evidence="6" id="KW-1185">Reference proteome</keyword>
<dbReference type="AlphaFoldDB" id="A0A834KEY9"/>
<protein>
    <recommendedName>
        <fullName evidence="7">Protein PET117 homolog, mitochondrial</fullName>
    </recommendedName>
</protein>
<evidence type="ECO:0000313" key="5">
    <source>
        <dbReference type="EMBL" id="KAF7405473.1"/>
    </source>
</evidence>
<gene>
    <name evidence="5" type="ORF">HZH66_004379</name>
</gene>